<dbReference type="PRINTS" id="PR00926">
    <property type="entry name" value="MITOCARRIER"/>
</dbReference>
<dbReference type="SUPFAM" id="SSF103506">
    <property type="entry name" value="Mitochondrial carrier"/>
    <property type="match status" value="1"/>
</dbReference>
<dbReference type="PANTHER" id="PTHR45788:SF4">
    <property type="entry name" value="TRICARBOXYLATE TRANSPORT PROTEIN, MITOCHONDRIAL"/>
    <property type="match status" value="1"/>
</dbReference>
<evidence type="ECO:0000256" key="2">
    <source>
        <dbReference type="ARBA" id="ARBA00006375"/>
    </source>
</evidence>
<comment type="caution">
    <text evidence="12">The sequence shown here is derived from an EMBL/GenBank/DDBJ whole genome shotgun (WGS) entry which is preliminary data.</text>
</comment>
<dbReference type="EMBL" id="SRRM01000011">
    <property type="protein sequence ID" value="TKY88090.1"/>
    <property type="molecule type" value="Genomic_DNA"/>
</dbReference>
<feature type="transmembrane region" description="Helical" evidence="11">
    <location>
        <begin position="277"/>
        <end position="296"/>
    </location>
</feature>
<comment type="similarity">
    <text evidence="2 10">Belongs to the mitochondrial carrier (TC 2.A.29) family.</text>
</comment>
<evidence type="ECO:0000256" key="4">
    <source>
        <dbReference type="ARBA" id="ARBA00022692"/>
    </source>
</evidence>
<keyword evidence="3 10" id="KW-0813">Transport</keyword>
<comment type="subcellular location">
    <subcellularLocation>
        <location evidence="1">Mitochondrion membrane</location>
        <topology evidence="1">Multi-pass membrane protein</topology>
    </subcellularLocation>
</comment>
<feature type="repeat" description="Solcar" evidence="9">
    <location>
        <begin position="209"/>
        <end position="294"/>
    </location>
</feature>
<keyword evidence="7" id="KW-0496">Mitochondrion</keyword>
<proteinExistence type="inferred from homology"/>
<dbReference type="GO" id="GO:0071913">
    <property type="term" value="F:citrate secondary active transmembrane transporter activity"/>
    <property type="evidence" value="ECO:0007669"/>
    <property type="project" value="TreeGrafter"/>
</dbReference>
<evidence type="ECO:0000256" key="3">
    <source>
        <dbReference type="ARBA" id="ARBA00022448"/>
    </source>
</evidence>
<dbReference type="Gene3D" id="1.50.40.10">
    <property type="entry name" value="Mitochondrial carrier domain"/>
    <property type="match status" value="1"/>
</dbReference>
<feature type="repeat" description="Solcar" evidence="9">
    <location>
        <begin position="8"/>
        <end position="98"/>
    </location>
</feature>
<dbReference type="Pfam" id="PF00153">
    <property type="entry name" value="Mito_carr"/>
    <property type="match status" value="3"/>
</dbReference>
<keyword evidence="6 11" id="KW-1133">Transmembrane helix</keyword>
<evidence type="ECO:0000256" key="5">
    <source>
        <dbReference type="ARBA" id="ARBA00022737"/>
    </source>
</evidence>
<dbReference type="KEGG" id="sgra:EX895_003186"/>
<dbReference type="InterPro" id="IPR002067">
    <property type="entry name" value="MCP"/>
</dbReference>
<keyword evidence="13" id="KW-1185">Reference proteome</keyword>
<dbReference type="GO" id="GO:0031966">
    <property type="term" value="C:mitochondrial membrane"/>
    <property type="evidence" value="ECO:0007669"/>
    <property type="project" value="UniProtKB-SubCell"/>
</dbReference>
<dbReference type="GeneID" id="40726081"/>
<evidence type="ECO:0000256" key="1">
    <source>
        <dbReference type="ARBA" id="ARBA00004225"/>
    </source>
</evidence>
<name>A0A4U7KUA1_9BASI</name>
<dbReference type="FunFam" id="1.50.40.10:FF:000007">
    <property type="entry name" value="Mitochondrial tricarboxylate transport protein-like"/>
    <property type="match status" value="1"/>
</dbReference>
<dbReference type="GO" id="GO:0006843">
    <property type="term" value="P:mitochondrial citrate transmembrane transport"/>
    <property type="evidence" value="ECO:0007669"/>
    <property type="project" value="TreeGrafter"/>
</dbReference>
<dbReference type="PROSITE" id="PS50920">
    <property type="entry name" value="SOLCAR"/>
    <property type="match status" value="3"/>
</dbReference>
<evidence type="ECO:0008006" key="14">
    <source>
        <dbReference type="Google" id="ProtNLM"/>
    </source>
</evidence>
<dbReference type="AlphaFoldDB" id="A0A4U7KUA1"/>
<keyword evidence="4 9" id="KW-0812">Transmembrane</keyword>
<protein>
    <recommendedName>
        <fullName evidence="14">Mitochondrial carrier protein</fullName>
    </recommendedName>
</protein>
<evidence type="ECO:0000313" key="12">
    <source>
        <dbReference type="EMBL" id="TKY88090.1"/>
    </source>
</evidence>
<dbReference type="InterPro" id="IPR049563">
    <property type="entry name" value="TXTP-like"/>
</dbReference>
<evidence type="ECO:0000256" key="8">
    <source>
        <dbReference type="ARBA" id="ARBA00023136"/>
    </source>
</evidence>
<sequence length="300" mass="32019">MPPTRRNVSPSVSVVAGATAGAVEGVATFPIEYLKTVSQFAPRDIHGNQQRLSPSEIVRSTLQKEGPRGLFRGCSALVVGNAGKAGVRFFAFENFLNLLKNKTTGKPSSAGSYLAGMGAGVLEAVFAVTPSETIKTKLIDDGKRAKPRYEQGLLRGTASIIRQEGFGGIYQGVLPVVMRQGSASAIRLGTYSALRDFLPKAHGSGSSLVNWLGTFSIGAASGVVAVYGTMPFDVLKTRMQAIDAARYRSTWHCLTQILRSEGVSALWRGSVSRSMRLIVSGGVIFSVYEQVVWLLAGPEF</sequence>
<evidence type="ECO:0000256" key="9">
    <source>
        <dbReference type="PROSITE-ProRule" id="PRU00282"/>
    </source>
</evidence>
<organism evidence="12 13">
    <name type="scientific">Sporisorium graminicola</name>
    <dbReference type="NCBI Taxonomy" id="280036"/>
    <lineage>
        <taxon>Eukaryota</taxon>
        <taxon>Fungi</taxon>
        <taxon>Dikarya</taxon>
        <taxon>Basidiomycota</taxon>
        <taxon>Ustilaginomycotina</taxon>
        <taxon>Ustilaginomycetes</taxon>
        <taxon>Ustilaginales</taxon>
        <taxon>Ustilaginaceae</taxon>
        <taxon>Sporisorium</taxon>
    </lineage>
</organism>
<keyword evidence="8 9" id="KW-0472">Membrane</keyword>
<dbReference type="InterPro" id="IPR023395">
    <property type="entry name" value="MCP_dom_sf"/>
</dbReference>
<evidence type="ECO:0000256" key="6">
    <source>
        <dbReference type="ARBA" id="ARBA00022989"/>
    </source>
</evidence>
<reference evidence="12 13" key="1">
    <citation type="submission" date="2019-05" db="EMBL/GenBank/DDBJ databases">
        <title>Sporisorium graminicola CBS 10092 draft sequencing and annotation.</title>
        <authorList>
            <person name="Solano-Gonzalez S."/>
            <person name="Caddick M.X."/>
            <person name="Darby A."/>
        </authorList>
    </citation>
    <scope>NUCLEOTIDE SEQUENCE [LARGE SCALE GENOMIC DNA]</scope>
    <source>
        <strain evidence="12 13">CBS 10092</strain>
    </source>
</reference>
<evidence type="ECO:0000256" key="11">
    <source>
        <dbReference type="SAM" id="Phobius"/>
    </source>
</evidence>
<evidence type="ECO:0000256" key="10">
    <source>
        <dbReference type="RuleBase" id="RU000488"/>
    </source>
</evidence>
<accession>A0A4U7KUA1</accession>
<feature type="transmembrane region" description="Helical" evidence="11">
    <location>
        <begin position="208"/>
        <end position="230"/>
    </location>
</feature>
<feature type="repeat" description="Solcar" evidence="9">
    <location>
        <begin position="107"/>
        <end position="197"/>
    </location>
</feature>
<evidence type="ECO:0000313" key="13">
    <source>
        <dbReference type="Proteomes" id="UP000306050"/>
    </source>
</evidence>
<dbReference type="RefSeq" id="XP_029740075.1">
    <property type="nucleotide sequence ID" value="XM_029883784.1"/>
</dbReference>
<dbReference type="Proteomes" id="UP000306050">
    <property type="component" value="Chromosome SGRAM_19"/>
</dbReference>
<gene>
    <name evidence="12" type="ORF">EX895_003186</name>
</gene>
<dbReference type="OrthoDB" id="44467at2759"/>
<evidence type="ECO:0000256" key="7">
    <source>
        <dbReference type="ARBA" id="ARBA00023128"/>
    </source>
</evidence>
<keyword evidence="5" id="KW-0677">Repeat</keyword>
<dbReference type="InterPro" id="IPR018108">
    <property type="entry name" value="MCP_transmembrane"/>
</dbReference>
<dbReference type="PANTHER" id="PTHR45788">
    <property type="entry name" value="SUCCINATE/FUMARATE MITOCHONDRIAL TRANSPORTER-RELATED"/>
    <property type="match status" value="1"/>
</dbReference>